<organism evidence="1 2">
    <name type="scientific">Colletotrichum navitas</name>
    <dbReference type="NCBI Taxonomy" id="681940"/>
    <lineage>
        <taxon>Eukaryota</taxon>
        <taxon>Fungi</taxon>
        <taxon>Dikarya</taxon>
        <taxon>Ascomycota</taxon>
        <taxon>Pezizomycotina</taxon>
        <taxon>Sordariomycetes</taxon>
        <taxon>Hypocreomycetidae</taxon>
        <taxon>Glomerellales</taxon>
        <taxon>Glomerellaceae</taxon>
        <taxon>Colletotrichum</taxon>
        <taxon>Colletotrichum graminicola species complex</taxon>
    </lineage>
</organism>
<dbReference type="EMBL" id="JAHLJV010000010">
    <property type="protein sequence ID" value="KAK1596841.1"/>
    <property type="molecule type" value="Genomic_DNA"/>
</dbReference>
<accession>A0AAD8V9I8</accession>
<evidence type="ECO:0000313" key="2">
    <source>
        <dbReference type="Proteomes" id="UP001230504"/>
    </source>
</evidence>
<evidence type="ECO:0000313" key="1">
    <source>
        <dbReference type="EMBL" id="KAK1596841.1"/>
    </source>
</evidence>
<keyword evidence="2" id="KW-1185">Reference proteome</keyword>
<reference evidence="1" key="1">
    <citation type="submission" date="2021-06" db="EMBL/GenBank/DDBJ databases">
        <title>Comparative genomics, transcriptomics and evolutionary studies reveal genomic signatures of adaptation to plant cell wall in hemibiotrophic fungi.</title>
        <authorList>
            <consortium name="DOE Joint Genome Institute"/>
            <person name="Baroncelli R."/>
            <person name="Diaz J.F."/>
            <person name="Benocci T."/>
            <person name="Peng M."/>
            <person name="Battaglia E."/>
            <person name="Haridas S."/>
            <person name="Andreopoulos W."/>
            <person name="Labutti K."/>
            <person name="Pangilinan J."/>
            <person name="Floch G.L."/>
            <person name="Makela M.R."/>
            <person name="Henrissat B."/>
            <person name="Grigoriev I.V."/>
            <person name="Crouch J.A."/>
            <person name="De Vries R.P."/>
            <person name="Sukno S.A."/>
            <person name="Thon M.R."/>
        </authorList>
    </citation>
    <scope>NUCLEOTIDE SEQUENCE</scope>
    <source>
        <strain evidence="1">CBS 125086</strain>
    </source>
</reference>
<name>A0AAD8V9I8_9PEZI</name>
<dbReference type="RefSeq" id="XP_060417678.1">
    <property type="nucleotide sequence ID" value="XM_060552486.1"/>
</dbReference>
<dbReference type="GeneID" id="85436726"/>
<sequence length="202" mass="22460">MQIVFAKDHGLVSSRSNRTGSISQYLGFRKSNHYSQDPNVQLLYKGHTLRLVVGHPGSNTARSIFSSAKRSMRPWNGIELTGHSILGRKLTPSVSRINMGRTQVMKTQQSGFFGHARQTSHWRARIDPRKTRWCIRSCGSWCWCLPAETISCKSIRNSLIGTGKLPYSTSLALGAIVFWNAGLERSGLACMTCALSLTRPCC</sequence>
<gene>
    <name evidence="1" type="ORF">LY79DRAFT_32931</name>
</gene>
<protein>
    <submittedName>
        <fullName evidence="1">Uncharacterized protein</fullName>
    </submittedName>
</protein>
<dbReference type="Proteomes" id="UP001230504">
    <property type="component" value="Unassembled WGS sequence"/>
</dbReference>
<proteinExistence type="predicted"/>
<dbReference type="AlphaFoldDB" id="A0AAD8V9I8"/>
<comment type="caution">
    <text evidence="1">The sequence shown here is derived from an EMBL/GenBank/DDBJ whole genome shotgun (WGS) entry which is preliminary data.</text>
</comment>